<name>A0A2N5NG59_MEDGN</name>
<gene>
    <name evidence="2" type="ORF">CDL18_11215</name>
</gene>
<dbReference type="AlphaFoldDB" id="A0A2N5NG59"/>
<keyword evidence="1" id="KW-0472">Membrane</keyword>
<reference evidence="2 3" key="1">
    <citation type="journal article" date="2017" name="Genome Med.">
        <title>A novel Ruminococcus gnavus clade enriched in inflammatory bowel disease patients.</title>
        <authorList>
            <person name="Hall A.B."/>
            <person name="Yassour M."/>
            <person name="Sauk J."/>
            <person name="Garner A."/>
            <person name="Jiang X."/>
            <person name="Arthur T."/>
            <person name="Lagoudas G.K."/>
            <person name="Vatanen T."/>
            <person name="Fornelos N."/>
            <person name="Wilson R."/>
            <person name="Bertha M."/>
            <person name="Cohen M."/>
            <person name="Garber J."/>
            <person name="Khalili H."/>
            <person name="Gevers D."/>
            <person name="Ananthakrishnan A.N."/>
            <person name="Kugathasan S."/>
            <person name="Lander E.S."/>
            <person name="Blainey P."/>
            <person name="Vlamakis H."/>
            <person name="Xavier R.J."/>
            <person name="Huttenhower C."/>
        </authorList>
    </citation>
    <scope>NUCLEOTIDE SEQUENCE [LARGE SCALE GENOMIC DNA]</scope>
    <source>
        <strain evidence="2 3">RJX1118</strain>
    </source>
</reference>
<dbReference type="EMBL" id="NIHM01000016">
    <property type="protein sequence ID" value="PLT53771.1"/>
    <property type="molecule type" value="Genomic_DNA"/>
</dbReference>
<evidence type="ECO:0000313" key="2">
    <source>
        <dbReference type="EMBL" id="PLT53771.1"/>
    </source>
</evidence>
<sequence length="371" mass="42000">MNLDFDTIEIPEEKLNRTIQNNIKKVHGIHRKQMIRHTAGLFCAAAFFFCLSAIFLHSNPSLAADLLHLFEKIENKQIFSGDLHTHATPLTNNNSQKSDGYTFTLSETYCDTQNFYVSVQITSEEGFPESQRAQVDPDGISSLCLMGKWTDSSFPENSYTQGVSLSGTFSDDHTFIGSFHQILGENTPKDTYSAEWKISGIQYSPEEAKNGNMYIYFSEPLEFQIETPVQSDGTVKKLLNEKLPNGTTLISATKTLTTISLESKGNEETKDNKEVEQNGTDTLLSPFEQYGYAVYDANGKHMTDKTGLIAIQDHDVSKIQICYFKLPVNPNQDVNNQPEYEEFQKSFRESGYSYDIIKDRIVKQVEIVFEE</sequence>
<protein>
    <submittedName>
        <fullName evidence="2">Uncharacterized protein</fullName>
    </submittedName>
</protein>
<comment type="caution">
    <text evidence="2">The sequence shown here is derived from an EMBL/GenBank/DDBJ whole genome shotgun (WGS) entry which is preliminary data.</text>
</comment>
<keyword evidence="1" id="KW-1133">Transmembrane helix</keyword>
<evidence type="ECO:0000313" key="3">
    <source>
        <dbReference type="Proteomes" id="UP000234849"/>
    </source>
</evidence>
<proteinExistence type="predicted"/>
<feature type="transmembrane region" description="Helical" evidence="1">
    <location>
        <begin position="39"/>
        <end position="57"/>
    </location>
</feature>
<organism evidence="2 3">
    <name type="scientific">Mediterraneibacter gnavus</name>
    <name type="common">Ruminococcus gnavus</name>
    <dbReference type="NCBI Taxonomy" id="33038"/>
    <lineage>
        <taxon>Bacteria</taxon>
        <taxon>Bacillati</taxon>
        <taxon>Bacillota</taxon>
        <taxon>Clostridia</taxon>
        <taxon>Lachnospirales</taxon>
        <taxon>Lachnospiraceae</taxon>
        <taxon>Mediterraneibacter</taxon>
    </lineage>
</organism>
<dbReference type="RefSeq" id="WP_101879948.1">
    <property type="nucleotide sequence ID" value="NZ_JAQMLH010000014.1"/>
</dbReference>
<dbReference type="Proteomes" id="UP000234849">
    <property type="component" value="Unassembled WGS sequence"/>
</dbReference>
<evidence type="ECO:0000256" key="1">
    <source>
        <dbReference type="SAM" id="Phobius"/>
    </source>
</evidence>
<keyword evidence="1" id="KW-0812">Transmembrane</keyword>
<accession>A0A2N5NG59</accession>
<dbReference type="Gene3D" id="2.60.40.1630">
    <property type="entry name" value="bacillus anthracis domain"/>
    <property type="match status" value="1"/>
</dbReference>